<evidence type="ECO:0000313" key="1">
    <source>
        <dbReference type="EMBL" id="RGS33853.1"/>
    </source>
</evidence>
<proteinExistence type="predicted"/>
<organism evidence="1 2">
    <name type="scientific">Bacteroides cellulosilyticus</name>
    <dbReference type="NCBI Taxonomy" id="246787"/>
    <lineage>
        <taxon>Bacteria</taxon>
        <taxon>Pseudomonadati</taxon>
        <taxon>Bacteroidota</taxon>
        <taxon>Bacteroidia</taxon>
        <taxon>Bacteroidales</taxon>
        <taxon>Bacteroidaceae</taxon>
        <taxon>Bacteroides</taxon>
    </lineage>
</organism>
<accession>A0A412I9X1</accession>
<sequence>MTYTYGADGVKLRTVHKIGGMT</sequence>
<gene>
    <name evidence="1" type="ORF">DWX97_20600</name>
</gene>
<protein>
    <submittedName>
        <fullName evidence="1">RHS repeat-associated core domain-containing protein</fullName>
    </submittedName>
</protein>
<evidence type="ECO:0000313" key="2">
    <source>
        <dbReference type="Proteomes" id="UP000283341"/>
    </source>
</evidence>
<comment type="caution">
    <text evidence="1">The sequence shown here is derived from an EMBL/GenBank/DDBJ whole genome shotgun (WGS) entry which is preliminary data.</text>
</comment>
<feature type="non-terminal residue" evidence="1">
    <location>
        <position position="22"/>
    </location>
</feature>
<dbReference type="AlphaFoldDB" id="A0A412I9X1"/>
<dbReference type="EMBL" id="QRVJ01000026">
    <property type="protein sequence ID" value="RGS33853.1"/>
    <property type="molecule type" value="Genomic_DNA"/>
</dbReference>
<name>A0A412I9X1_9BACE</name>
<dbReference type="Proteomes" id="UP000283341">
    <property type="component" value="Unassembled WGS sequence"/>
</dbReference>
<reference evidence="1 2" key="1">
    <citation type="submission" date="2018-08" db="EMBL/GenBank/DDBJ databases">
        <title>A genome reference for cultivated species of the human gut microbiota.</title>
        <authorList>
            <person name="Zou Y."/>
            <person name="Xue W."/>
            <person name="Luo G."/>
        </authorList>
    </citation>
    <scope>NUCLEOTIDE SEQUENCE [LARGE SCALE GENOMIC DNA]</scope>
    <source>
        <strain evidence="1 2">AF22-3AC</strain>
    </source>
</reference>